<evidence type="ECO:0000313" key="3">
    <source>
        <dbReference type="Proteomes" id="UP000800094"/>
    </source>
</evidence>
<protein>
    <recommendedName>
        <fullName evidence="4">Mid2 domain-containing protein</fullName>
    </recommendedName>
</protein>
<feature type="non-terminal residue" evidence="2">
    <location>
        <position position="1"/>
    </location>
</feature>
<organism evidence="2 3">
    <name type="scientific">Trematosphaeria pertusa</name>
    <dbReference type="NCBI Taxonomy" id="390896"/>
    <lineage>
        <taxon>Eukaryota</taxon>
        <taxon>Fungi</taxon>
        <taxon>Dikarya</taxon>
        <taxon>Ascomycota</taxon>
        <taxon>Pezizomycotina</taxon>
        <taxon>Dothideomycetes</taxon>
        <taxon>Pleosporomycetidae</taxon>
        <taxon>Pleosporales</taxon>
        <taxon>Massarineae</taxon>
        <taxon>Trematosphaeriaceae</taxon>
        <taxon>Trematosphaeria</taxon>
    </lineage>
</organism>
<feature type="transmembrane region" description="Helical" evidence="1">
    <location>
        <begin position="199"/>
        <end position="223"/>
    </location>
</feature>
<dbReference type="EMBL" id="ML987195">
    <property type="protein sequence ID" value="KAF2248852.1"/>
    <property type="molecule type" value="Genomic_DNA"/>
</dbReference>
<accession>A0A6A6IG15</accession>
<evidence type="ECO:0008006" key="4">
    <source>
        <dbReference type="Google" id="ProtNLM"/>
    </source>
</evidence>
<proteinExistence type="predicted"/>
<reference evidence="2" key="1">
    <citation type="journal article" date="2020" name="Stud. Mycol.">
        <title>101 Dothideomycetes genomes: a test case for predicting lifestyles and emergence of pathogens.</title>
        <authorList>
            <person name="Haridas S."/>
            <person name="Albert R."/>
            <person name="Binder M."/>
            <person name="Bloem J."/>
            <person name="Labutti K."/>
            <person name="Salamov A."/>
            <person name="Andreopoulos B."/>
            <person name="Baker S."/>
            <person name="Barry K."/>
            <person name="Bills G."/>
            <person name="Bluhm B."/>
            <person name="Cannon C."/>
            <person name="Castanera R."/>
            <person name="Culley D."/>
            <person name="Daum C."/>
            <person name="Ezra D."/>
            <person name="Gonzalez J."/>
            <person name="Henrissat B."/>
            <person name="Kuo A."/>
            <person name="Liang C."/>
            <person name="Lipzen A."/>
            <person name="Lutzoni F."/>
            <person name="Magnuson J."/>
            <person name="Mondo S."/>
            <person name="Nolan M."/>
            <person name="Ohm R."/>
            <person name="Pangilinan J."/>
            <person name="Park H.-J."/>
            <person name="Ramirez L."/>
            <person name="Alfaro M."/>
            <person name="Sun H."/>
            <person name="Tritt A."/>
            <person name="Yoshinaga Y."/>
            <person name="Zwiers L.-H."/>
            <person name="Turgeon B."/>
            <person name="Goodwin S."/>
            <person name="Spatafora J."/>
            <person name="Crous P."/>
            <person name="Grigoriev I."/>
        </authorList>
    </citation>
    <scope>NUCLEOTIDE SEQUENCE</scope>
    <source>
        <strain evidence="2">CBS 122368</strain>
    </source>
</reference>
<dbReference type="RefSeq" id="XP_033683856.1">
    <property type="nucleotide sequence ID" value="XM_033822854.1"/>
</dbReference>
<evidence type="ECO:0000256" key="1">
    <source>
        <dbReference type="SAM" id="Phobius"/>
    </source>
</evidence>
<evidence type="ECO:0000313" key="2">
    <source>
        <dbReference type="EMBL" id="KAF2248852.1"/>
    </source>
</evidence>
<dbReference type="AlphaFoldDB" id="A0A6A6IG15"/>
<keyword evidence="3" id="KW-1185">Reference proteome</keyword>
<dbReference type="OrthoDB" id="5215637at2759"/>
<keyword evidence="1" id="KW-0812">Transmembrane</keyword>
<keyword evidence="1" id="KW-0472">Membrane</keyword>
<dbReference type="GeneID" id="54576184"/>
<keyword evidence="1" id="KW-1133">Transmembrane helix</keyword>
<name>A0A6A6IG15_9PLEO</name>
<gene>
    <name evidence="2" type="ORF">BU26DRAFT_405681</name>
</gene>
<feature type="non-terminal residue" evidence="2">
    <location>
        <position position="244"/>
    </location>
</feature>
<dbReference type="Proteomes" id="UP000800094">
    <property type="component" value="Unassembled WGS sequence"/>
</dbReference>
<sequence>IAVAAERTCYGLDGTQLSDEYGPCNPEAKHSGCCAIHRPAGSVDVCLDNGLCMATNGGFVGTIWQDGCTDPTGTDSGCPKMCPDENDGFAGLNKVLAWNIQTCDFGIYCCRAVDDNANCCANSTAPRITTNAIGAFKFETSTAGASPATATASAANTATQVVFGTAVSTGTPSTLTPSQVGSASTAAPDLCASAKRKTAIVGGALGSILGAALLGALGVIVWMHGKEKRQRRLKEHYETQFGKS</sequence>